<proteinExistence type="predicted"/>
<keyword evidence="1" id="KW-0472">Membrane</keyword>
<dbReference type="STRING" id="459349.CLOAM1660"/>
<evidence type="ECO:0000313" key="2">
    <source>
        <dbReference type="EMBL" id="CAO81496.1"/>
    </source>
</evidence>
<gene>
    <name evidence="2" type="ordered locus">CLOAM1660</name>
</gene>
<dbReference type="HOGENOM" id="CLU_1923881_0_0_0"/>
<keyword evidence="1" id="KW-0812">Transmembrane</keyword>
<dbReference type="AlphaFoldDB" id="B0VFQ9"/>
<dbReference type="KEGG" id="caci:CLOAM1660"/>
<keyword evidence="1" id="KW-1133">Transmembrane helix</keyword>
<sequence length="131" mass="16016">MLLNILFFWFFWPSIYIENWRNEMAKSIVIGLMVNIIFIAIYTALHYRREKESQRFWMTFIVSMVINLIYIIFTTIKIDSEMVTDSYRFIYILNFMIAMAVWDFLLFYLASPALRAKKYFCRLHEYILKAK</sequence>
<dbReference type="RefSeq" id="WP_015425354.1">
    <property type="nucleotide sequence ID" value="NC_020449.1"/>
</dbReference>
<feature type="transmembrane region" description="Helical" evidence="1">
    <location>
        <begin position="88"/>
        <end position="110"/>
    </location>
</feature>
<protein>
    <submittedName>
        <fullName evidence="2">Uncharacterized protein</fullName>
    </submittedName>
</protein>
<accession>B0VFQ9</accession>
<name>B0VFQ9_CLOAI</name>
<feature type="transmembrane region" description="Helical" evidence="1">
    <location>
        <begin position="57"/>
        <end position="76"/>
    </location>
</feature>
<keyword evidence="3" id="KW-1185">Reference proteome</keyword>
<evidence type="ECO:0000256" key="1">
    <source>
        <dbReference type="SAM" id="Phobius"/>
    </source>
</evidence>
<dbReference type="EMBL" id="CU466930">
    <property type="protein sequence ID" value="CAO81496.1"/>
    <property type="molecule type" value="Genomic_DNA"/>
</dbReference>
<dbReference type="Proteomes" id="UP000002019">
    <property type="component" value="Chromosome"/>
</dbReference>
<feature type="transmembrane region" description="Helical" evidence="1">
    <location>
        <begin position="27"/>
        <end position="45"/>
    </location>
</feature>
<evidence type="ECO:0000313" key="3">
    <source>
        <dbReference type="Proteomes" id="UP000002019"/>
    </source>
</evidence>
<reference evidence="2 3" key="1">
    <citation type="journal article" date="2008" name="J. Bacteriol.">
        <title>'Candidatus Cloacamonas acidaminovorans': genome sequence reconstruction provides a first glimpse of a new bacterial division.</title>
        <authorList>
            <person name="Pelletier E."/>
            <person name="Kreimeyer A."/>
            <person name="Bocs S."/>
            <person name="Rouy Z."/>
            <person name="Gyapay G."/>
            <person name="Chouari R."/>
            <person name="Riviere D."/>
            <person name="Ganesan A."/>
            <person name="Daegelen P."/>
            <person name="Sghir A."/>
            <person name="Cohen G.N."/>
            <person name="Medigue C."/>
            <person name="Weissenbach J."/>
            <person name="Le Paslier D."/>
        </authorList>
    </citation>
    <scope>NUCLEOTIDE SEQUENCE [LARGE SCALE GENOMIC DNA]</scope>
    <source>
        <strain evidence="3">Evry</strain>
    </source>
</reference>
<organism evidence="2 3">
    <name type="scientific">Cloacimonas acidaminovorans (strain Evry)</name>
    <dbReference type="NCBI Taxonomy" id="459349"/>
    <lineage>
        <taxon>Bacteria</taxon>
        <taxon>Pseudomonadati</taxon>
        <taxon>Candidatus Cloacimonadota</taxon>
        <taxon>Candidatus Cloacimonadia</taxon>
        <taxon>Candidatus Cloacimonadales</taxon>
        <taxon>Candidatus Cloacimonadaceae</taxon>
        <taxon>Candidatus Cloacimonas</taxon>
    </lineage>
</organism>